<gene>
    <name evidence="2" type="ORF">IFR04_014266</name>
</gene>
<dbReference type="OrthoDB" id="10253919at2759"/>
<comment type="caution">
    <text evidence="2">The sequence shown here is derived from an EMBL/GenBank/DDBJ whole genome shotgun (WGS) entry which is preliminary data.</text>
</comment>
<dbReference type="AlphaFoldDB" id="A0A8H7T5I3"/>
<proteinExistence type="predicted"/>
<accession>A0A8H7T5I3</accession>
<evidence type="ECO:0000256" key="1">
    <source>
        <dbReference type="SAM" id="MobiDB-lite"/>
    </source>
</evidence>
<protein>
    <submittedName>
        <fullName evidence="2">Uncharacterized protein</fullName>
    </submittedName>
</protein>
<organism evidence="2 3">
    <name type="scientific">Cadophora malorum</name>
    <dbReference type="NCBI Taxonomy" id="108018"/>
    <lineage>
        <taxon>Eukaryota</taxon>
        <taxon>Fungi</taxon>
        <taxon>Dikarya</taxon>
        <taxon>Ascomycota</taxon>
        <taxon>Pezizomycotina</taxon>
        <taxon>Leotiomycetes</taxon>
        <taxon>Helotiales</taxon>
        <taxon>Ploettnerulaceae</taxon>
        <taxon>Cadophora</taxon>
    </lineage>
</organism>
<keyword evidence="3" id="KW-1185">Reference proteome</keyword>
<evidence type="ECO:0000313" key="3">
    <source>
        <dbReference type="Proteomes" id="UP000664132"/>
    </source>
</evidence>
<name>A0A8H7T5I3_9HELO</name>
<reference evidence="2" key="1">
    <citation type="submission" date="2021-02" db="EMBL/GenBank/DDBJ databases">
        <title>Genome sequence Cadophora malorum strain M34.</title>
        <authorList>
            <person name="Stefanovic E."/>
            <person name="Vu D."/>
            <person name="Scully C."/>
            <person name="Dijksterhuis J."/>
            <person name="Roader J."/>
            <person name="Houbraken J."/>
        </authorList>
    </citation>
    <scope>NUCLEOTIDE SEQUENCE</scope>
    <source>
        <strain evidence="2">M34</strain>
    </source>
</reference>
<evidence type="ECO:0000313" key="2">
    <source>
        <dbReference type="EMBL" id="KAG4412608.1"/>
    </source>
</evidence>
<dbReference type="EMBL" id="JAFJYH010000366">
    <property type="protein sequence ID" value="KAG4412608.1"/>
    <property type="molecule type" value="Genomic_DNA"/>
</dbReference>
<sequence>MSNFKATKLTQFNPPGNLQDLTPANQKKWSEDKISGWMNLEISAKYPNGDPLIGGDNVVRSPLQAFFNGTVTAYDQGAATVSIPWTAFPNRVNIAYNSQTPLRWQIADSSRIFQDEYLEWSVGRDGEGKIQTVTFSCEGPEYWQFIGVYQPDTLVSLYNQYNSDITGNLGEADLFLINEATGAKVYNPTNYWNFTSTTGSIAHLIHPSNTLSAEIDIAAQSTVLRKDKNGRLITDQTKLTNCSKYGDADRHSDPTIGIHINTAVKNGGSITVADPVALYIYSFDTSMLQLDITGAGSGQGLVDLPEGTIIWERGDISKHQGLRLKVEIPKGVVGTGSSNKGKQLTVGDIWDTNTNQNIEYGAQFTDNIQMAVTGALIPDTPVGPTLDCPCANHPQANRPTDGTTNSTINGAAKGAAVLVANGAKKLRLNNNTSIHKGKFVGR</sequence>
<dbReference type="Proteomes" id="UP000664132">
    <property type="component" value="Unassembled WGS sequence"/>
</dbReference>
<feature type="region of interest" description="Disordered" evidence="1">
    <location>
        <begin position="1"/>
        <end position="25"/>
    </location>
</feature>